<reference evidence="1" key="1">
    <citation type="submission" date="2022-04" db="EMBL/GenBank/DDBJ databases">
        <title>Genome of the entomopathogenic fungus Entomophthora muscae.</title>
        <authorList>
            <person name="Elya C."/>
            <person name="Lovett B.R."/>
            <person name="Lee E."/>
            <person name="Macias A.M."/>
            <person name="Hajek A.E."/>
            <person name="De Bivort B.L."/>
            <person name="Kasson M.T."/>
            <person name="De Fine Licht H.H."/>
            <person name="Stajich J.E."/>
        </authorList>
    </citation>
    <scope>NUCLEOTIDE SEQUENCE</scope>
    <source>
        <strain evidence="1">Berkeley</strain>
    </source>
</reference>
<evidence type="ECO:0000313" key="1">
    <source>
        <dbReference type="EMBL" id="KAJ9082570.1"/>
    </source>
</evidence>
<protein>
    <submittedName>
        <fullName evidence="1">Uncharacterized protein</fullName>
    </submittedName>
</protein>
<keyword evidence="2" id="KW-1185">Reference proteome</keyword>
<name>A0ACC2U6C9_9FUNG</name>
<proteinExistence type="predicted"/>
<gene>
    <name evidence="1" type="ORF">DSO57_1003341</name>
</gene>
<dbReference type="Proteomes" id="UP001165960">
    <property type="component" value="Unassembled WGS sequence"/>
</dbReference>
<organism evidence="1 2">
    <name type="scientific">Entomophthora muscae</name>
    <dbReference type="NCBI Taxonomy" id="34485"/>
    <lineage>
        <taxon>Eukaryota</taxon>
        <taxon>Fungi</taxon>
        <taxon>Fungi incertae sedis</taxon>
        <taxon>Zoopagomycota</taxon>
        <taxon>Entomophthoromycotina</taxon>
        <taxon>Entomophthoromycetes</taxon>
        <taxon>Entomophthorales</taxon>
        <taxon>Entomophthoraceae</taxon>
        <taxon>Entomophthora</taxon>
    </lineage>
</organism>
<sequence>MRLPNTFLWKFIGYKWLLWRNLGVKQFQESGTLQAHYHTVHPKRKVSQNYQSPKNPANPQVFCPLAFAFLLSYLGVYFFLGCFNPLLGCYCLFEELFHLKMMYLPVGSLVTGLNHSTIIHHLGRLLSSGWVPDNLSIQSLSETTRNSPSRNQILTISQQTSS</sequence>
<accession>A0ACC2U6C9</accession>
<dbReference type="EMBL" id="QTSX02001428">
    <property type="protein sequence ID" value="KAJ9082570.1"/>
    <property type="molecule type" value="Genomic_DNA"/>
</dbReference>
<evidence type="ECO:0000313" key="2">
    <source>
        <dbReference type="Proteomes" id="UP001165960"/>
    </source>
</evidence>
<comment type="caution">
    <text evidence="1">The sequence shown here is derived from an EMBL/GenBank/DDBJ whole genome shotgun (WGS) entry which is preliminary data.</text>
</comment>